<organism evidence="1 2">
    <name type="scientific">Bifidobacterium panos</name>
    <dbReference type="NCBI Taxonomy" id="2675321"/>
    <lineage>
        <taxon>Bacteria</taxon>
        <taxon>Bacillati</taxon>
        <taxon>Actinomycetota</taxon>
        <taxon>Actinomycetes</taxon>
        <taxon>Bifidobacteriales</taxon>
        <taxon>Bifidobacteriaceae</taxon>
        <taxon>Bifidobacterium</taxon>
    </lineage>
</organism>
<proteinExistence type="predicted"/>
<dbReference type="RefSeq" id="WP_172147027.1">
    <property type="nucleotide sequence ID" value="NZ_JAAIIJ010000028.1"/>
</dbReference>
<evidence type="ECO:0000313" key="1">
    <source>
        <dbReference type="EMBL" id="NMN02785.1"/>
    </source>
</evidence>
<dbReference type="Pfam" id="PF25681">
    <property type="entry name" value="Phage_TTP_17"/>
    <property type="match status" value="1"/>
</dbReference>
<dbReference type="Proteomes" id="UP000553756">
    <property type="component" value="Unassembled WGS sequence"/>
</dbReference>
<evidence type="ECO:0000313" key="2">
    <source>
        <dbReference type="Proteomes" id="UP000553756"/>
    </source>
</evidence>
<dbReference type="EMBL" id="JAAIIJ010000028">
    <property type="protein sequence ID" value="NMN02785.1"/>
    <property type="molecule type" value="Genomic_DNA"/>
</dbReference>
<protein>
    <recommendedName>
        <fullName evidence="3">Phage tail protein</fullName>
    </recommendedName>
</protein>
<reference evidence="1 2" key="1">
    <citation type="submission" date="2020-02" db="EMBL/GenBank/DDBJ databases">
        <title>Characterization of phylogenetic diversity of novel bifidobacterial species isolated in Czech ZOOs.</title>
        <authorList>
            <person name="Lugli G.A."/>
            <person name="Vera N.B."/>
            <person name="Ventura M."/>
        </authorList>
    </citation>
    <scope>NUCLEOTIDE SEQUENCE [LARGE SCALE GENOMIC DNA]</scope>
    <source>
        <strain evidence="1 2">DSM 109963</strain>
    </source>
</reference>
<comment type="caution">
    <text evidence="1">The sequence shown here is derived from an EMBL/GenBank/DDBJ whole genome shotgun (WGS) entry which is preliminary data.</text>
</comment>
<evidence type="ECO:0008006" key="3">
    <source>
        <dbReference type="Google" id="ProtNLM"/>
    </source>
</evidence>
<dbReference type="InterPro" id="IPR058154">
    <property type="entry name" value="Bxb1_TTP-like"/>
</dbReference>
<gene>
    <name evidence="1" type="ORF">G1C94_1407</name>
</gene>
<name>A0ABX1SZL1_9BIFI</name>
<sequence>MAIKDDSLIVGTRGAVFIADAEKKLPDLSKFSLTAETVEGTDGVTYTNIGHTSVDTLPEFSIDGGDSTSHDTWLKTKVRATYEAVTGTVTIDSVQGDKENLKLIFNAKDMSDGGLAIALDKREQKKAMFIFIVDSDTNQKLGFWIPNASLSYNELPTLNQDDFVEYKMVGDILSSSTLPAADNGDATSIAIYGPEAFVATA</sequence>
<accession>A0ABX1SZL1</accession>
<keyword evidence="2" id="KW-1185">Reference proteome</keyword>